<proteinExistence type="predicted"/>
<evidence type="ECO:0000313" key="5">
    <source>
        <dbReference type="Proteomes" id="UP000053317"/>
    </source>
</evidence>
<dbReference type="PANTHER" id="PTHR13832">
    <property type="entry name" value="PROTEIN PHOSPHATASE 2C"/>
    <property type="match status" value="1"/>
</dbReference>
<dbReference type="CDD" id="cd00143">
    <property type="entry name" value="PP2Cc"/>
    <property type="match status" value="1"/>
</dbReference>
<dbReference type="EMBL" id="LCWF01000075">
    <property type="protein sequence ID" value="KKY22616.1"/>
    <property type="molecule type" value="Genomic_DNA"/>
</dbReference>
<dbReference type="InterPro" id="IPR001932">
    <property type="entry name" value="PPM-type_phosphatase-like_dom"/>
</dbReference>
<evidence type="ECO:0000256" key="2">
    <source>
        <dbReference type="SAM" id="Phobius"/>
    </source>
</evidence>
<name>A0A0G2EKA0_PHACM</name>
<reference evidence="4 5" key="2">
    <citation type="submission" date="2015-05" db="EMBL/GenBank/DDBJ databases">
        <authorList>
            <person name="Morales-Cruz A."/>
            <person name="Amrine K.C."/>
            <person name="Cantu D."/>
        </authorList>
    </citation>
    <scope>NUCLEOTIDE SEQUENCE [LARGE SCALE GENOMIC DNA]</scope>
    <source>
        <strain evidence="4">UCRPC4</strain>
    </source>
</reference>
<dbReference type="Proteomes" id="UP000053317">
    <property type="component" value="Unassembled WGS sequence"/>
</dbReference>
<evidence type="ECO:0000259" key="3">
    <source>
        <dbReference type="PROSITE" id="PS51746"/>
    </source>
</evidence>
<dbReference type="InterPro" id="IPR015655">
    <property type="entry name" value="PP2C"/>
</dbReference>
<sequence>MRNVSKVLGRTAVAVLGIATGVYIERRLENRDKLLHPPSSNVPSSSQEVPRLDPPIGYAFELPTPMTAEEVTTVLNKEAFFYKVQGSGNVQRYFGTRIASNSPSEDYFVHGRFKSPFGPGEDWMAWGVFDGHAGWETAALLTEHLIPHVQRGLANITNILLGGEEVAGTLNSTIDAAIKSAFLELDDNLVKQAPTIAASAAPFAEKVSRLIPGYAGSCALLSLYDPATNLLRVACTGDSRAVLGRQLHDGTWETVELSADQTPKNLDEAARLNKEHPNEPEMLKGDRVLGIMVSRAFGDGRWKLDQKTQEEAKKKYNGPAPRPNFQTPPYLTAEPVITTTHIDLENPSFLILASDGMWDMMSSSQAVDLVNKWLSWKSSGKKPQQESLKSDPFDFDIWEKAGWKINGNTIVFEDDNVAVHLARNALGGSHHDKISGLLSFKPTRSRNARDDLTVQVIFFGQS</sequence>
<keyword evidence="5" id="KW-1185">Reference proteome</keyword>
<evidence type="ECO:0000256" key="1">
    <source>
        <dbReference type="SAM" id="MobiDB-lite"/>
    </source>
</evidence>
<accession>A0A0G2EKA0</accession>
<keyword evidence="2" id="KW-0472">Membrane</keyword>
<dbReference type="PANTHER" id="PTHR13832:SF792">
    <property type="entry name" value="GM14286P"/>
    <property type="match status" value="1"/>
</dbReference>
<feature type="transmembrane region" description="Helical" evidence="2">
    <location>
        <begin position="7"/>
        <end position="24"/>
    </location>
</feature>
<dbReference type="GO" id="GO:0004741">
    <property type="term" value="F:[pyruvate dehydrogenase (acetyl-transferring)]-phosphatase activity"/>
    <property type="evidence" value="ECO:0007669"/>
    <property type="project" value="TreeGrafter"/>
</dbReference>
<feature type="region of interest" description="Disordered" evidence="1">
    <location>
        <begin position="307"/>
        <end position="330"/>
    </location>
</feature>
<dbReference type="GO" id="GO:0005739">
    <property type="term" value="C:mitochondrion"/>
    <property type="evidence" value="ECO:0007669"/>
    <property type="project" value="TreeGrafter"/>
</dbReference>
<dbReference type="Gene3D" id="3.60.40.10">
    <property type="entry name" value="PPM-type phosphatase domain"/>
    <property type="match status" value="1"/>
</dbReference>
<dbReference type="SUPFAM" id="SSF81606">
    <property type="entry name" value="PP2C-like"/>
    <property type="match status" value="1"/>
</dbReference>
<feature type="domain" description="PPM-type phosphatase" evidence="3">
    <location>
        <begin position="97"/>
        <end position="459"/>
    </location>
</feature>
<dbReference type="AlphaFoldDB" id="A0A0G2EKA0"/>
<dbReference type="InterPro" id="IPR036457">
    <property type="entry name" value="PPM-type-like_dom_sf"/>
</dbReference>
<keyword evidence="2" id="KW-1133">Transmembrane helix</keyword>
<dbReference type="PROSITE" id="PS51746">
    <property type="entry name" value="PPM_2"/>
    <property type="match status" value="1"/>
</dbReference>
<evidence type="ECO:0000313" key="4">
    <source>
        <dbReference type="EMBL" id="KKY22616.1"/>
    </source>
</evidence>
<organism evidence="4 5">
    <name type="scientific">Phaeomoniella chlamydospora</name>
    <name type="common">Phaeoacremonium chlamydosporum</name>
    <dbReference type="NCBI Taxonomy" id="158046"/>
    <lineage>
        <taxon>Eukaryota</taxon>
        <taxon>Fungi</taxon>
        <taxon>Dikarya</taxon>
        <taxon>Ascomycota</taxon>
        <taxon>Pezizomycotina</taxon>
        <taxon>Eurotiomycetes</taxon>
        <taxon>Chaetothyriomycetidae</taxon>
        <taxon>Phaeomoniellales</taxon>
        <taxon>Phaeomoniellaceae</taxon>
        <taxon>Phaeomoniella</taxon>
    </lineage>
</organism>
<protein>
    <submittedName>
        <fullName evidence="4">Putative pyruvate dehydrogenase</fullName>
    </submittedName>
</protein>
<dbReference type="Pfam" id="PF00481">
    <property type="entry name" value="PP2C"/>
    <property type="match status" value="1"/>
</dbReference>
<gene>
    <name evidence="4" type="ORF">UCRPC4_g03233</name>
</gene>
<reference evidence="4 5" key="1">
    <citation type="submission" date="2015-05" db="EMBL/GenBank/DDBJ databases">
        <title>Distinctive expansion of gene families associated with plant cell wall degradation and secondary metabolism in the genomes of grapevine trunk pathogens.</title>
        <authorList>
            <person name="Lawrence D.P."/>
            <person name="Travadon R."/>
            <person name="Rolshausen P.E."/>
            <person name="Baumgartner K."/>
        </authorList>
    </citation>
    <scope>NUCLEOTIDE SEQUENCE [LARGE SCALE GENOMIC DNA]</scope>
    <source>
        <strain evidence="4">UCRPC4</strain>
    </source>
</reference>
<keyword evidence="2" id="KW-0812">Transmembrane</keyword>
<keyword evidence="4" id="KW-0670">Pyruvate</keyword>
<comment type="caution">
    <text evidence="4">The sequence shown here is derived from an EMBL/GenBank/DDBJ whole genome shotgun (WGS) entry which is preliminary data.</text>
</comment>
<dbReference type="SMART" id="SM00332">
    <property type="entry name" value="PP2Cc"/>
    <property type="match status" value="1"/>
</dbReference>
<dbReference type="OrthoDB" id="420076at2759"/>